<sequence length="525" mass="57219">MLGYLVLATAMIIAGMMLQLSLSHINRQNNVFTAHTLPAFTLLQQAQDELAQLHNLSFALYGYTIEKADYTTRYALQKQKLLEHLNQIQAQHLLPADKVTTHIQSLFVAMDSLKRILSNENIDWDAARAALSVIEQAKNASREALNQLSQQSGQQVFTATTEVSHTIEVIRWISYLSIALVLIIALFSYRYLHRKLVVPLQLITRSLNSLSHDKNLAVTLPPTDNDELGQVVNALSHLITAIEHDYTALNTMVAQLQHSSRTLNQSASSSGQQAQLFTNLAEQLNSAIAGVGQQIFAASDDSVAASDSARLTAELVNQGKQEVAVSANQIASLQEEINQSSQQLSSLQAAGDQVSSVVKVIADIADQTNLLALNAAIEAARAGQHGRGFAVVADEVRTLASRTQESTHQINTILARIVESISGTVVSMQSNIQHTAEAFHQASQTVLSLKHSQQSVLTLSDNNQLLANSTQQAAQSTTAIQQQVNSINHQARQLQQQSEITRAQANELSNLMTNLSNIASTYKLS</sequence>
<gene>
    <name evidence="9" type="ORF">BFC17_15235</name>
</gene>
<dbReference type="STRING" id="1856405.BFC17_15235"/>
<evidence type="ECO:0000256" key="3">
    <source>
        <dbReference type="ARBA" id="ARBA00029447"/>
    </source>
</evidence>
<evidence type="ECO:0000259" key="8">
    <source>
        <dbReference type="PROSITE" id="PS50885"/>
    </source>
</evidence>
<keyword evidence="6" id="KW-0812">Transmembrane</keyword>
<dbReference type="AlphaFoldDB" id="A0A1E8FH42"/>
<proteinExistence type="inferred from homology"/>
<evidence type="ECO:0008006" key="11">
    <source>
        <dbReference type="Google" id="ProtNLM"/>
    </source>
</evidence>
<dbReference type="InterPro" id="IPR003660">
    <property type="entry name" value="HAMP_dom"/>
</dbReference>
<dbReference type="GO" id="GO:0006935">
    <property type="term" value="P:chemotaxis"/>
    <property type="evidence" value="ECO:0007669"/>
    <property type="project" value="UniProtKB-ARBA"/>
</dbReference>
<comment type="caution">
    <text evidence="9">The sequence shown here is derived from an EMBL/GenBank/DDBJ whole genome shotgun (WGS) entry which is preliminary data.</text>
</comment>
<keyword evidence="6" id="KW-0472">Membrane</keyword>
<dbReference type="Gene3D" id="1.10.287.950">
    <property type="entry name" value="Methyl-accepting chemotaxis protein"/>
    <property type="match status" value="1"/>
</dbReference>
<dbReference type="PANTHER" id="PTHR32089:SF112">
    <property type="entry name" value="LYSOZYME-LIKE PROTEIN-RELATED"/>
    <property type="match status" value="1"/>
</dbReference>
<evidence type="ECO:0000313" key="9">
    <source>
        <dbReference type="EMBL" id="OFI34918.1"/>
    </source>
</evidence>
<dbReference type="SMART" id="SM00283">
    <property type="entry name" value="MA"/>
    <property type="match status" value="1"/>
</dbReference>
<keyword evidence="6" id="KW-1133">Transmembrane helix</keyword>
<reference evidence="9 10" key="1">
    <citation type="submission" date="2016-09" db="EMBL/GenBank/DDBJ databases">
        <title>Alteromonas lipolytica, a new species isolated from sea water.</title>
        <authorList>
            <person name="Wu Y.-H."/>
            <person name="Cheng H."/>
            <person name="Xu X.-W."/>
        </authorList>
    </citation>
    <scope>NUCLEOTIDE SEQUENCE [LARGE SCALE GENOMIC DNA]</scope>
    <source>
        <strain evidence="9 10">JW12</strain>
    </source>
</reference>
<dbReference type="PROSITE" id="PS50885">
    <property type="entry name" value="HAMP"/>
    <property type="match status" value="1"/>
</dbReference>
<dbReference type="Pfam" id="PF00672">
    <property type="entry name" value="HAMP"/>
    <property type="match status" value="1"/>
</dbReference>
<dbReference type="SMART" id="SM00304">
    <property type="entry name" value="HAMP"/>
    <property type="match status" value="1"/>
</dbReference>
<name>A0A1E8FH42_9ALTE</name>
<evidence type="ECO:0000256" key="5">
    <source>
        <dbReference type="SAM" id="Coils"/>
    </source>
</evidence>
<evidence type="ECO:0000256" key="1">
    <source>
        <dbReference type="ARBA" id="ARBA00004370"/>
    </source>
</evidence>
<feature type="domain" description="Methyl-accepting transducer" evidence="7">
    <location>
        <begin position="252"/>
        <end position="488"/>
    </location>
</feature>
<evidence type="ECO:0000313" key="10">
    <source>
        <dbReference type="Proteomes" id="UP000176037"/>
    </source>
</evidence>
<dbReference type="Gene3D" id="6.10.340.10">
    <property type="match status" value="1"/>
</dbReference>
<dbReference type="Pfam" id="PF00015">
    <property type="entry name" value="MCPsignal"/>
    <property type="match status" value="1"/>
</dbReference>
<organism evidence="9 10">
    <name type="scientific">Alteromonas lipolytica</name>
    <dbReference type="NCBI Taxonomy" id="1856405"/>
    <lineage>
        <taxon>Bacteria</taxon>
        <taxon>Pseudomonadati</taxon>
        <taxon>Pseudomonadota</taxon>
        <taxon>Gammaproteobacteria</taxon>
        <taxon>Alteromonadales</taxon>
        <taxon>Alteromonadaceae</taxon>
        <taxon>Alteromonas/Salinimonas group</taxon>
        <taxon>Alteromonas</taxon>
    </lineage>
</organism>
<dbReference type="PROSITE" id="PS50111">
    <property type="entry name" value="CHEMOTAXIS_TRANSDUC_2"/>
    <property type="match status" value="1"/>
</dbReference>
<dbReference type="Proteomes" id="UP000176037">
    <property type="component" value="Unassembled WGS sequence"/>
</dbReference>
<evidence type="ECO:0000256" key="6">
    <source>
        <dbReference type="SAM" id="Phobius"/>
    </source>
</evidence>
<keyword evidence="2 4" id="KW-0807">Transducer</keyword>
<keyword evidence="5" id="KW-0175">Coiled coil</keyword>
<comment type="similarity">
    <text evidence="3">Belongs to the methyl-accepting chemotaxis (MCP) protein family.</text>
</comment>
<evidence type="ECO:0000256" key="2">
    <source>
        <dbReference type="ARBA" id="ARBA00023224"/>
    </source>
</evidence>
<comment type="subcellular location">
    <subcellularLocation>
        <location evidence="1">Membrane</location>
    </subcellularLocation>
</comment>
<dbReference type="EMBL" id="MJIC01000010">
    <property type="protein sequence ID" value="OFI34918.1"/>
    <property type="molecule type" value="Genomic_DNA"/>
</dbReference>
<feature type="transmembrane region" description="Helical" evidence="6">
    <location>
        <begin position="172"/>
        <end position="192"/>
    </location>
</feature>
<dbReference type="SUPFAM" id="SSF58104">
    <property type="entry name" value="Methyl-accepting chemotaxis protein (MCP) signaling domain"/>
    <property type="match status" value="1"/>
</dbReference>
<evidence type="ECO:0000259" key="7">
    <source>
        <dbReference type="PROSITE" id="PS50111"/>
    </source>
</evidence>
<dbReference type="GO" id="GO:0007165">
    <property type="term" value="P:signal transduction"/>
    <property type="evidence" value="ECO:0007669"/>
    <property type="project" value="UniProtKB-KW"/>
</dbReference>
<dbReference type="InterPro" id="IPR004089">
    <property type="entry name" value="MCPsignal_dom"/>
</dbReference>
<dbReference type="GO" id="GO:0016020">
    <property type="term" value="C:membrane"/>
    <property type="evidence" value="ECO:0007669"/>
    <property type="project" value="UniProtKB-SubCell"/>
</dbReference>
<feature type="coiled-coil region" evidence="5">
    <location>
        <begin position="316"/>
        <end position="350"/>
    </location>
</feature>
<accession>A0A1E8FH42</accession>
<keyword evidence="10" id="KW-1185">Reference proteome</keyword>
<feature type="domain" description="HAMP" evidence="8">
    <location>
        <begin position="194"/>
        <end position="247"/>
    </location>
</feature>
<dbReference type="PANTHER" id="PTHR32089">
    <property type="entry name" value="METHYL-ACCEPTING CHEMOTAXIS PROTEIN MCPB"/>
    <property type="match status" value="1"/>
</dbReference>
<protein>
    <recommendedName>
        <fullName evidence="11">Chemotaxis protein</fullName>
    </recommendedName>
</protein>
<evidence type="ECO:0000256" key="4">
    <source>
        <dbReference type="PROSITE-ProRule" id="PRU00284"/>
    </source>
</evidence>